<name>A0A921INE5_9ACTN</name>
<dbReference type="GO" id="GO:0006431">
    <property type="term" value="P:methionyl-tRNA aminoacylation"/>
    <property type="evidence" value="ECO:0007669"/>
    <property type="project" value="TreeGrafter"/>
</dbReference>
<organism evidence="10 11">
    <name type="scientific">Collinsella ihumii</name>
    <dbReference type="NCBI Taxonomy" id="1720204"/>
    <lineage>
        <taxon>Bacteria</taxon>
        <taxon>Bacillati</taxon>
        <taxon>Actinomycetota</taxon>
        <taxon>Coriobacteriia</taxon>
        <taxon>Coriobacteriales</taxon>
        <taxon>Coriobacteriaceae</taxon>
        <taxon>Collinsella</taxon>
    </lineage>
</organism>
<dbReference type="SUPFAM" id="SSF47323">
    <property type="entry name" value="Anticodon-binding domain of a subclass of class I aminoacyl-tRNA synthetases"/>
    <property type="match status" value="1"/>
</dbReference>
<keyword evidence="5 8" id="KW-0648">Protein biosynthesis</keyword>
<proteinExistence type="inferred from homology"/>
<dbReference type="Gene3D" id="3.40.50.620">
    <property type="entry name" value="HUPs"/>
    <property type="match status" value="2"/>
</dbReference>
<accession>A0A921INE5</accession>
<evidence type="ECO:0000259" key="9">
    <source>
        <dbReference type="Pfam" id="PF09334"/>
    </source>
</evidence>
<keyword evidence="3 8" id="KW-0547">Nucleotide-binding</keyword>
<feature type="domain" description="Methionyl/Leucyl tRNA synthetase" evidence="9">
    <location>
        <begin position="316"/>
        <end position="476"/>
    </location>
</feature>
<reference evidence="10" key="1">
    <citation type="journal article" date="2021" name="PeerJ">
        <title>Extensive microbial diversity within the chicken gut microbiome revealed by metagenomics and culture.</title>
        <authorList>
            <person name="Gilroy R."/>
            <person name="Ravi A."/>
            <person name="Getino M."/>
            <person name="Pursley I."/>
            <person name="Horton D.L."/>
            <person name="Alikhan N.F."/>
            <person name="Baker D."/>
            <person name="Gharbi K."/>
            <person name="Hall N."/>
            <person name="Watson M."/>
            <person name="Adriaenssens E.M."/>
            <person name="Foster-Nyarko E."/>
            <person name="Jarju S."/>
            <person name="Secka A."/>
            <person name="Antonio M."/>
            <person name="Oren A."/>
            <person name="Chaudhuri R.R."/>
            <person name="La Ragione R."/>
            <person name="Hildebrand F."/>
            <person name="Pallen M.J."/>
        </authorList>
    </citation>
    <scope>NUCLEOTIDE SEQUENCE</scope>
    <source>
        <strain evidence="10">ChiGjej2B2-7701</strain>
    </source>
</reference>
<dbReference type="Gene3D" id="2.20.28.20">
    <property type="entry name" value="Methionyl-tRNA synthetase, Zn-domain"/>
    <property type="match status" value="1"/>
</dbReference>
<evidence type="ECO:0000256" key="2">
    <source>
        <dbReference type="ARBA" id="ARBA00022598"/>
    </source>
</evidence>
<dbReference type="SUPFAM" id="SSF52374">
    <property type="entry name" value="Nucleotidylyl transferase"/>
    <property type="match status" value="1"/>
</dbReference>
<evidence type="ECO:0000256" key="5">
    <source>
        <dbReference type="ARBA" id="ARBA00022917"/>
    </source>
</evidence>
<dbReference type="AlphaFoldDB" id="A0A921INE5"/>
<dbReference type="Proteomes" id="UP000746751">
    <property type="component" value="Unassembled WGS sequence"/>
</dbReference>
<dbReference type="Pfam" id="PF09334">
    <property type="entry name" value="tRNA-synt_1g"/>
    <property type="match status" value="2"/>
</dbReference>
<evidence type="ECO:0000313" key="10">
    <source>
        <dbReference type="EMBL" id="HJG30494.1"/>
    </source>
</evidence>
<keyword evidence="6 8" id="KW-0030">Aminoacyl-tRNA synthetase</keyword>
<evidence type="ECO:0000256" key="6">
    <source>
        <dbReference type="ARBA" id="ARBA00023146"/>
    </source>
</evidence>
<dbReference type="PANTHER" id="PTHR45765:SF1">
    <property type="entry name" value="METHIONINE--TRNA LIGASE, CYTOPLASMIC"/>
    <property type="match status" value="1"/>
</dbReference>
<dbReference type="InterPro" id="IPR009080">
    <property type="entry name" value="tRNAsynth_Ia_anticodon-bd"/>
</dbReference>
<dbReference type="PANTHER" id="PTHR45765">
    <property type="entry name" value="METHIONINE--TRNA LIGASE"/>
    <property type="match status" value="1"/>
</dbReference>
<dbReference type="GO" id="GO:0005524">
    <property type="term" value="F:ATP binding"/>
    <property type="evidence" value="ECO:0007669"/>
    <property type="project" value="UniProtKB-KW"/>
</dbReference>
<dbReference type="InterPro" id="IPR029038">
    <property type="entry name" value="MetRS_Zn"/>
</dbReference>
<dbReference type="GO" id="GO:0004825">
    <property type="term" value="F:methionine-tRNA ligase activity"/>
    <property type="evidence" value="ECO:0007669"/>
    <property type="project" value="UniProtKB-EC"/>
</dbReference>
<dbReference type="InterPro" id="IPR014729">
    <property type="entry name" value="Rossmann-like_a/b/a_fold"/>
</dbReference>
<keyword evidence="2 8" id="KW-0436">Ligase</keyword>
<evidence type="ECO:0000313" key="11">
    <source>
        <dbReference type="Proteomes" id="UP000746751"/>
    </source>
</evidence>
<comment type="caution">
    <text evidence="10">The sequence shown here is derived from an EMBL/GenBank/DDBJ whole genome shotgun (WGS) entry which is preliminary data.</text>
</comment>
<reference evidence="10" key="2">
    <citation type="submission" date="2021-09" db="EMBL/GenBank/DDBJ databases">
        <authorList>
            <person name="Gilroy R."/>
        </authorList>
    </citation>
    <scope>NUCLEOTIDE SEQUENCE</scope>
    <source>
        <strain evidence="10">ChiGjej2B2-7701</strain>
    </source>
</reference>
<dbReference type="EMBL" id="DYVF01000027">
    <property type="protein sequence ID" value="HJG30494.1"/>
    <property type="molecule type" value="Genomic_DNA"/>
</dbReference>
<evidence type="ECO:0000256" key="4">
    <source>
        <dbReference type="ARBA" id="ARBA00022840"/>
    </source>
</evidence>
<feature type="domain" description="Methionyl/Leucyl tRNA synthetase" evidence="9">
    <location>
        <begin position="18"/>
        <end position="250"/>
    </location>
</feature>
<dbReference type="InterPro" id="IPR023458">
    <property type="entry name" value="Met-tRNA_ligase_1"/>
</dbReference>
<evidence type="ECO:0000256" key="1">
    <source>
        <dbReference type="ARBA" id="ARBA00008258"/>
    </source>
</evidence>
<sequence>MAHKLSKDCRPSWPHRAIVTAGMPYGNKNLHFGHVGGVFVPADFFARFLRDRLGKQNVIFVSGTDCYGSPIMEGHRKLRETCGTDCTLTDYVQANHDLQQSAIDGFEIELDLFGGSALPPAAPIHNQTTAEIIERLNERGVLHKRATKQFYDVRAGQFLNGRQVVGRCPIQGCKSEKAYADECDLGHQYEPEELIAPKSALTGETPELRPVDNIYFDLPAYLDFLKDYTKRLEADETVRPVVSKTMEEWLLPAQIYIQNKFREAFDAIEGQLPAHTVTEPEGNKSSFTVTFPSWEERDAAHEVLAAGGVRFRSGKALVPFRITGNIEWGVPVPDECGCSGLTCWVWPESLWAPISFTRTVLAEAERAGRADRYESLDWHDWWCSEDAHAYQFIGQDNIYFYGIAQTALWEALGCHMQQSTLVANYHVLYMGKKASSSSQTPPPPAAELLEHYTAEQLRAHFLSLGLGEKPVSFSPKAYDTRETGKNADGTPLLARDDKRVIDPVLKEGALLTGVFNRLARSCFYGAAEKEGDEASHRCGCIPAGTPDACVIEASEQAVLAFEQAMHTFEFHHALTVCDGYLRAANKRWSDASKAAKNAEDDAAMKQALVNAFHELRVATVLMHGIVPVGCELICEHFAIDPDTFFSWDRIFDTCDELVASLGEKPGEHKVVPLPPRFDFFEKHPSQN</sequence>
<evidence type="ECO:0000256" key="8">
    <source>
        <dbReference type="RuleBase" id="RU363039"/>
    </source>
</evidence>
<dbReference type="GO" id="GO:0005829">
    <property type="term" value="C:cytosol"/>
    <property type="evidence" value="ECO:0007669"/>
    <property type="project" value="TreeGrafter"/>
</dbReference>
<dbReference type="Gene3D" id="1.10.730.10">
    <property type="entry name" value="Isoleucyl-tRNA Synthetase, Domain 1"/>
    <property type="match status" value="1"/>
</dbReference>
<keyword evidence="4 8" id="KW-0067">ATP-binding</keyword>
<evidence type="ECO:0000256" key="7">
    <source>
        <dbReference type="ARBA" id="ARBA00047364"/>
    </source>
</evidence>
<comment type="similarity">
    <text evidence="1">Belongs to the class-I aminoacyl-tRNA synthetase family. MetG type 1 subfamily.</text>
</comment>
<gene>
    <name evidence="10" type="ORF">K8U80_03750</name>
</gene>
<protein>
    <submittedName>
        <fullName evidence="10">Class I tRNA ligase family protein</fullName>
    </submittedName>
</protein>
<evidence type="ECO:0000256" key="3">
    <source>
        <dbReference type="ARBA" id="ARBA00022741"/>
    </source>
</evidence>
<comment type="catalytic activity">
    <reaction evidence="7">
        <text>tRNA(Met) + L-methionine + ATP = L-methionyl-tRNA(Met) + AMP + diphosphate</text>
        <dbReference type="Rhea" id="RHEA:13481"/>
        <dbReference type="Rhea" id="RHEA-COMP:9667"/>
        <dbReference type="Rhea" id="RHEA-COMP:9698"/>
        <dbReference type="ChEBI" id="CHEBI:30616"/>
        <dbReference type="ChEBI" id="CHEBI:33019"/>
        <dbReference type="ChEBI" id="CHEBI:57844"/>
        <dbReference type="ChEBI" id="CHEBI:78442"/>
        <dbReference type="ChEBI" id="CHEBI:78530"/>
        <dbReference type="ChEBI" id="CHEBI:456215"/>
        <dbReference type="EC" id="6.1.1.10"/>
    </reaction>
</comment>
<dbReference type="InterPro" id="IPR015413">
    <property type="entry name" value="Methionyl/Leucyl_tRNA_Synth"/>
</dbReference>